<dbReference type="Proteomes" id="UP000244013">
    <property type="component" value="Unassembled WGS sequence"/>
</dbReference>
<protein>
    <submittedName>
        <fullName evidence="1">Uncharacterized protein</fullName>
    </submittedName>
</protein>
<dbReference type="RefSeq" id="WP_107952338.1">
    <property type="nucleotide sequence ID" value="NZ_QAYE01000001.1"/>
</dbReference>
<evidence type="ECO:0000313" key="1">
    <source>
        <dbReference type="EMBL" id="PTW49365.1"/>
    </source>
</evidence>
<dbReference type="AlphaFoldDB" id="A0A2T5UCX7"/>
<comment type="caution">
    <text evidence="1">The sequence shown here is derived from an EMBL/GenBank/DDBJ whole genome shotgun (WGS) entry which is preliminary data.</text>
</comment>
<organism evidence="1 2">
    <name type="scientific">Sphingomonas faeni</name>
    <dbReference type="NCBI Taxonomy" id="185950"/>
    <lineage>
        <taxon>Bacteria</taxon>
        <taxon>Pseudomonadati</taxon>
        <taxon>Pseudomonadota</taxon>
        <taxon>Alphaproteobacteria</taxon>
        <taxon>Sphingomonadales</taxon>
        <taxon>Sphingomonadaceae</taxon>
        <taxon>Sphingomonas</taxon>
    </lineage>
</organism>
<sequence>MRDAMTGDILDAIGATQIRTAYLARLEFQSGTAFLWTGAHPIQPNGTGDSLLDGNAFDPLAAGVMVDIGENSFSYNGSEELTVVLAVPTAPSTAIAAASVFPNEYQSRQATIWRTLRMPSADPLAPPVWQFRRIRSGAMDKVEIQNDGQSHNFMLTIESHQAQISNATNQSYLDQQRYDAADTSQAHAVSIANGDPGPTKASATPIYGSNGKIDVGGTIDQYR</sequence>
<dbReference type="GeneID" id="91004933"/>
<accession>A0A2T5UCX7</accession>
<evidence type="ECO:0000313" key="2">
    <source>
        <dbReference type="Proteomes" id="UP000244013"/>
    </source>
</evidence>
<name>A0A2T5UCX7_9SPHN</name>
<gene>
    <name evidence="1" type="ORF">C8J25_101873</name>
</gene>
<dbReference type="OrthoDB" id="7467502at2"/>
<proteinExistence type="predicted"/>
<reference evidence="1 2" key="1">
    <citation type="submission" date="2018-04" db="EMBL/GenBank/DDBJ databases">
        <title>Genomic Encyclopedia of Type Strains, Phase III (KMG-III): the genomes of soil and plant-associated and newly described type strains.</title>
        <authorList>
            <person name="Whitman W."/>
        </authorList>
    </citation>
    <scope>NUCLEOTIDE SEQUENCE [LARGE SCALE GENOMIC DNA]</scope>
    <source>
        <strain evidence="1 2">MA-olki</strain>
    </source>
</reference>
<dbReference type="EMBL" id="QAYE01000001">
    <property type="protein sequence ID" value="PTW49365.1"/>
    <property type="molecule type" value="Genomic_DNA"/>
</dbReference>